<dbReference type="PANTHER" id="PTHR43329">
    <property type="entry name" value="EPOXIDE HYDROLASE"/>
    <property type="match status" value="1"/>
</dbReference>
<gene>
    <name evidence="3" type="ORF">EV653_3007</name>
</gene>
<comment type="caution">
    <text evidence="3">The sequence shown here is derived from an EMBL/GenBank/DDBJ whole genome shotgun (WGS) entry which is preliminary data.</text>
</comment>
<accession>A0A4R8CNY3</accession>
<organism evidence="3 4">
    <name type="scientific">Kribbella pratensis</name>
    <dbReference type="NCBI Taxonomy" id="2512112"/>
    <lineage>
        <taxon>Bacteria</taxon>
        <taxon>Bacillati</taxon>
        <taxon>Actinomycetota</taxon>
        <taxon>Actinomycetes</taxon>
        <taxon>Propionibacteriales</taxon>
        <taxon>Kribbellaceae</taxon>
        <taxon>Kribbella</taxon>
    </lineage>
</organism>
<dbReference type="Gene3D" id="3.40.50.1820">
    <property type="entry name" value="alpha/beta hydrolase"/>
    <property type="match status" value="1"/>
</dbReference>
<feature type="domain" description="AB hydrolase-1" evidence="2">
    <location>
        <begin position="27"/>
        <end position="284"/>
    </location>
</feature>
<dbReference type="Proteomes" id="UP000295146">
    <property type="component" value="Unassembled WGS sequence"/>
</dbReference>
<dbReference type="RefSeq" id="WP_134103055.1">
    <property type="nucleotide sequence ID" value="NZ_SODP01000001.1"/>
</dbReference>
<sequence>MVFDDFDEFTIETAGGRIFGVHAGTGPAVLLLHGMPQTHLMWRYVAPRLAGEFTVVATDLRGYGASGFPGADGAEGAGGGLHGHSMRSLAVDQVSVMRELGFPEFSVVGHDRGARCAYRMALDHPDTINALAVMDVIPTADAYARADRDFALGYWVWSFLAAPSPVPERLIAGDPDAFVDHLLDTWSDNPRAFDPEARRIYREQFHDPGRVHAICEQYRAAATADIEHDEHDRGRQLSIPVLVLWSSTGAVNTWYDPLEIWRSWATDVSGAAVPAGHFLPEEAPDTTLESLTPFLRTAIAGPATQRRR</sequence>
<evidence type="ECO:0000259" key="2">
    <source>
        <dbReference type="Pfam" id="PF00561"/>
    </source>
</evidence>
<dbReference type="Pfam" id="PF00561">
    <property type="entry name" value="Abhydrolase_1"/>
    <property type="match status" value="1"/>
</dbReference>
<dbReference type="GO" id="GO:0016787">
    <property type="term" value="F:hydrolase activity"/>
    <property type="evidence" value="ECO:0007669"/>
    <property type="project" value="UniProtKB-KW"/>
</dbReference>
<dbReference type="InterPro" id="IPR029058">
    <property type="entry name" value="AB_hydrolase_fold"/>
</dbReference>
<dbReference type="EMBL" id="SODP01000001">
    <property type="protein sequence ID" value="TDW77831.1"/>
    <property type="molecule type" value="Genomic_DNA"/>
</dbReference>
<reference evidence="3 4" key="1">
    <citation type="submission" date="2019-03" db="EMBL/GenBank/DDBJ databases">
        <title>Genomic Encyclopedia of Type Strains, Phase III (KMG-III): the genomes of soil and plant-associated and newly described type strains.</title>
        <authorList>
            <person name="Whitman W."/>
        </authorList>
    </citation>
    <scope>NUCLEOTIDE SEQUENCE [LARGE SCALE GENOMIC DNA]</scope>
    <source>
        <strain evidence="3 4">VKM Ac-2573</strain>
    </source>
</reference>
<protein>
    <submittedName>
        <fullName evidence="3">Haloacetate dehalogenase</fullName>
    </submittedName>
</protein>
<dbReference type="AlphaFoldDB" id="A0A4R8CNY3"/>
<dbReference type="SUPFAM" id="SSF53474">
    <property type="entry name" value="alpha/beta-Hydrolases"/>
    <property type="match status" value="1"/>
</dbReference>
<keyword evidence="4" id="KW-1185">Reference proteome</keyword>
<evidence type="ECO:0000256" key="1">
    <source>
        <dbReference type="ARBA" id="ARBA00022801"/>
    </source>
</evidence>
<proteinExistence type="predicted"/>
<dbReference type="InterPro" id="IPR000073">
    <property type="entry name" value="AB_hydrolase_1"/>
</dbReference>
<dbReference type="OrthoDB" id="9812774at2"/>
<dbReference type="PRINTS" id="PR00412">
    <property type="entry name" value="EPOXHYDRLASE"/>
</dbReference>
<evidence type="ECO:0000313" key="4">
    <source>
        <dbReference type="Proteomes" id="UP000295146"/>
    </source>
</evidence>
<dbReference type="InterPro" id="IPR000639">
    <property type="entry name" value="Epox_hydrolase-like"/>
</dbReference>
<evidence type="ECO:0000313" key="3">
    <source>
        <dbReference type="EMBL" id="TDW77831.1"/>
    </source>
</evidence>
<keyword evidence="1" id="KW-0378">Hydrolase</keyword>
<name>A0A4R8CNY3_9ACTN</name>